<organism evidence="2 3">
    <name type="scientific">Natronoglomus mannanivorans</name>
    <dbReference type="NCBI Taxonomy" id="2979990"/>
    <lineage>
        <taxon>Archaea</taxon>
        <taxon>Methanobacteriati</taxon>
        <taxon>Methanobacteriota</taxon>
        <taxon>Stenosarchaea group</taxon>
        <taxon>Halobacteria</taxon>
        <taxon>Halobacteriales</taxon>
        <taxon>Natrialbaceae</taxon>
        <taxon>Natronoglomus</taxon>
    </lineage>
</organism>
<dbReference type="AlphaFoldDB" id="A0AAP3E460"/>
<feature type="region of interest" description="Disordered" evidence="1">
    <location>
        <begin position="208"/>
        <end position="229"/>
    </location>
</feature>
<dbReference type="EMBL" id="JAOPKA010000030">
    <property type="protein sequence ID" value="MCU4744518.1"/>
    <property type="molecule type" value="Genomic_DNA"/>
</dbReference>
<evidence type="ECO:0008006" key="4">
    <source>
        <dbReference type="Google" id="ProtNLM"/>
    </source>
</evidence>
<accession>A0AAP3E460</accession>
<reference evidence="2" key="1">
    <citation type="submission" date="2022-09" db="EMBL/GenBank/DDBJ databases">
        <title>Enrichment on poylsaccharides allowed isolation of novel metabolic and taxonomic groups of Haloarchaea.</title>
        <authorList>
            <person name="Sorokin D.Y."/>
            <person name="Elcheninov A.G."/>
            <person name="Khizhniak T.V."/>
            <person name="Kolganova T.V."/>
            <person name="Kublanov I.V."/>
        </authorList>
    </citation>
    <scope>NUCLEOTIDE SEQUENCE</scope>
    <source>
        <strain evidence="2">AArc-xg1-1</strain>
    </source>
</reference>
<evidence type="ECO:0000313" key="2">
    <source>
        <dbReference type="EMBL" id="MCU4744518.1"/>
    </source>
</evidence>
<proteinExistence type="predicted"/>
<sequence length="351" mass="38992">MSTAQNTASANRVETEPTVEIEEGAFSVPESIKNSECWITFRLEERKDGKMAKVPKNPSTPRRIYNCDPTDPENGVSFEEAMDAVDVSQDVRGDDGFDGVGLQLDGTPLTGIDLDDVVQDGEIEEWAHSMIEDFASFSEVSPSGTGAHILVEGELDPEYSNKNDAIGIEMYDTERFFTFTGRHIDGTPETIEDAPHGLLSAYQSKYMDESNTEDDGSSGSTGGASSDAQWADVDVDGHCGLMDYDDLTEREQKVIDAGWARDDEFKMLYSDAESAWSHDTKWDGGNESSCDMGLISNLYFWGVEADMFGFELTLEEIERCFMSSEIADRKKSRTRPKYVRSSIEKKFSGEM</sequence>
<name>A0AAP3E460_9EURY</name>
<comment type="caution">
    <text evidence="2">The sequence shown here is derived from an EMBL/GenBank/DDBJ whole genome shotgun (WGS) entry which is preliminary data.</text>
</comment>
<evidence type="ECO:0000313" key="3">
    <source>
        <dbReference type="Proteomes" id="UP001321018"/>
    </source>
</evidence>
<gene>
    <name evidence="2" type="ORF">OB960_24410</name>
</gene>
<dbReference type="Proteomes" id="UP001321018">
    <property type="component" value="Unassembled WGS sequence"/>
</dbReference>
<dbReference type="RefSeq" id="WP_338006326.1">
    <property type="nucleotide sequence ID" value="NZ_JAOPKA010000030.1"/>
</dbReference>
<evidence type="ECO:0000256" key="1">
    <source>
        <dbReference type="SAM" id="MobiDB-lite"/>
    </source>
</evidence>
<protein>
    <recommendedName>
        <fullName evidence="4">DNA primase/polymerase bifunctional N-terminal domain-containing protein</fullName>
    </recommendedName>
</protein>